<dbReference type="InterPro" id="IPR011047">
    <property type="entry name" value="Quinoprotein_ADH-like_sf"/>
</dbReference>
<name>A0A0D3JE08_EMIH1</name>
<dbReference type="InterPro" id="IPR004871">
    <property type="entry name" value="RSE1/DDB1/CPSF1_C"/>
</dbReference>
<evidence type="ECO:0000313" key="9">
    <source>
        <dbReference type="Proteomes" id="UP000013827"/>
    </source>
</evidence>
<feature type="domain" description="RSE1/DDB1/CPSF1 first beta-propeller" evidence="6">
    <location>
        <begin position="271"/>
        <end position="364"/>
    </location>
</feature>
<dbReference type="InterPro" id="IPR058543">
    <property type="entry name" value="Beta-prop_RSE1/DDB1/CPSF1_2nd"/>
</dbReference>
<dbReference type="Gene3D" id="1.10.150.910">
    <property type="match status" value="1"/>
</dbReference>
<sequence length="1120" mass="117626">MSWNYTVTAHRPSAVSHAVTAAFTGPDDLNLIVAKSTRLEVHAVDGSGEGLRPLLDVPLYGRVATLEVWRPHGAGHPDLIFLSTERYRFALLAYDAESGEASAAPPSAGASSAAAAIVTKAAGDVSDKTGRPCDCGQIAALDPQHRLLGLHMYDGLFKIIPALAGGAPPRPDRRPCRVQLPSAQELYLLDLCFLAGTPRPTLATLHEDSKHQRYLKTHEVSVRDKALSDGPWPQVDCSIYTYIAPPRPPRQRPAPRSEDLRTCLAAGCRRGVSASGAPTLFRAHGRVDPDGTRWLLSDAAGTLYAGTLYVLAIGLTDRAEVTSLTLERLGQTVAASAICYLDNGVVYLGSSCADAVLLSLSTEAHEDGSYFSELARWENLGPIVDFAVLDPEGQGQGQVVTCSGTRRDGTALREASIGSIRVVRSGVAFDERASLPLPGVKAMWSLHASGCGGGGGGSGGGVAPARLVLSFVSETRLLARGTGDHLAEVEEGGGFDTESATVFAASLAGGAAIVQATSRCLLLLDAASLAQLGVWSPPDGAAITLAAAHGTTLLLATAGRTAALLRTDSGGAARSGEGPCGLSCRGASVNDRVRLSAGACGGEPLLAAVGSWTSFSLSLLSLPSLAPCGTTPLGDKGAPHEYLLCGLGDGKLLYFPLPTAEDAAPVLGAPKAAPASPRRRQSRSFPLVFCCSERPALVHASAGQLLFSSVNLPAAHALAPFSCDALPGCLAAADEEPRLLGSVTGCARGGGDRAVRAARARRLRPLRLARPGSPPGSSPARYKLRVFDDSSFAELASAHLLPDEAGLSILVSGLGEEEAAEGGYIVVGTAHILPDEPEPTSGRILEGSLELRHEAAVRGAVYSLAELSSGLLLAGVNNKLQLFEWEAGAPRLALRAEHCGHILVLYVQARADFILVGDLMKSITLLQWSAGELTELARDVNANWMTAVAFLDDDTFLGAENALNLFAARKRADAPTEEERGRLEVVCEFHLGEFVNRFRRGSLTMQMREAGAEPLPTMLYGSVNGVVGVVASLPQELYVRLAKVQTALSRVVKGVGGLSHASWRSFVNDRKTADAHGFIDGDLIEAFLDLPPRKKEEVVAGLDMTAEQLSRVIEQLARLH</sequence>
<keyword evidence="4" id="KW-0539">Nucleus</keyword>
<dbReference type="Pfam" id="PF03178">
    <property type="entry name" value="CPSF_A"/>
    <property type="match status" value="1"/>
</dbReference>
<feature type="domain" description="RSE1/DDB1/CPSF1 C-terminal" evidence="5">
    <location>
        <begin position="782"/>
        <end position="1089"/>
    </location>
</feature>
<keyword evidence="9" id="KW-1185">Reference proteome</keyword>
<feature type="domain" description="RSE1/DDB1/CPSF1 first beta-propeller" evidence="6">
    <location>
        <begin position="14"/>
        <end position="223"/>
    </location>
</feature>
<dbReference type="Proteomes" id="UP000013827">
    <property type="component" value="Unassembled WGS sequence"/>
</dbReference>
<organism evidence="8 9">
    <name type="scientific">Emiliania huxleyi (strain CCMP1516)</name>
    <dbReference type="NCBI Taxonomy" id="280463"/>
    <lineage>
        <taxon>Eukaryota</taxon>
        <taxon>Haptista</taxon>
        <taxon>Haptophyta</taxon>
        <taxon>Prymnesiophyceae</taxon>
        <taxon>Isochrysidales</taxon>
        <taxon>Noelaerhabdaceae</taxon>
        <taxon>Emiliania</taxon>
    </lineage>
</organism>
<dbReference type="EnsemblProtists" id="EOD21743">
    <property type="protein sequence ID" value="EOD21743"/>
    <property type="gene ID" value="EMIHUDRAFT_427214"/>
</dbReference>
<dbReference type="HOGENOM" id="CLU_002893_0_1_1"/>
<dbReference type="InterPro" id="IPR050358">
    <property type="entry name" value="RSE1/DDB1/CFT1"/>
</dbReference>
<evidence type="ECO:0000313" key="8">
    <source>
        <dbReference type="EnsemblProtists" id="EOD21743"/>
    </source>
</evidence>
<dbReference type="GO" id="GO:0005634">
    <property type="term" value="C:nucleus"/>
    <property type="evidence" value="ECO:0007669"/>
    <property type="project" value="UniProtKB-SubCell"/>
</dbReference>
<dbReference type="OMA" id="ITTRIDI"/>
<evidence type="ECO:0000256" key="1">
    <source>
        <dbReference type="ARBA" id="ARBA00004123"/>
    </source>
</evidence>
<reference evidence="9" key="1">
    <citation type="journal article" date="2013" name="Nature">
        <title>Pan genome of the phytoplankton Emiliania underpins its global distribution.</title>
        <authorList>
            <person name="Read B.A."/>
            <person name="Kegel J."/>
            <person name="Klute M.J."/>
            <person name="Kuo A."/>
            <person name="Lefebvre S.C."/>
            <person name="Maumus F."/>
            <person name="Mayer C."/>
            <person name="Miller J."/>
            <person name="Monier A."/>
            <person name="Salamov A."/>
            <person name="Young J."/>
            <person name="Aguilar M."/>
            <person name="Claverie J.M."/>
            <person name="Frickenhaus S."/>
            <person name="Gonzalez K."/>
            <person name="Herman E.K."/>
            <person name="Lin Y.C."/>
            <person name="Napier J."/>
            <person name="Ogata H."/>
            <person name="Sarno A.F."/>
            <person name="Shmutz J."/>
            <person name="Schroeder D."/>
            <person name="de Vargas C."/>
            <person name="Verret F."/>
            <person name="von Dassow P."/>
            <person name="Valentin K."/>
            <person name="Van de Peer Y."/>
            <person name="Wheeler G."/>
            <person name="Dacks J.B."/>
            <person name="Delwiche C.F."/>
            <person name="Dyhrman S.T."/>
            <person name="Glockner G."/>
            <person name="John U."/>
            <person name="Richards T."/>
            <person name="Worden A.Z."/>
            <person name="Zhang X."/>
            <person name="Grigoriev I.V."/>
            <person name="Allen A.E."/>
            <person name="Bidle K."/>
            <person name="Borodovsky M."/>
            <person name="Bowler C."/>
            <person name="Brownlee C."/>
            <person name="Cock J.M."/>
            <person name="Elias M."/>
            <person name="Gladyshev V.N."/>
            <person name="Groth M."/>
            <person name="Guda C."/>
            <person name="Hadaegh A."/>
            <person name="Iglesias-Rodriguez M.D."/>
            <person name="Jenkins J."/>
            <person name="Jones B.M."/>
            <person name="Lawson T."/>
            <person name="Leese F."/>
            <person name="Lindquist E."/>
            <person name="Lobanov A."/>
            <person name="Lomsadze A."/>
            <person name="Malik S.B."/>
            <person name="Marsh M.E."/>
            <person name="Mackinder L."/>
            <person name="Mock T."/>
            <person name="Mueller-Roeber B."/>
            <person name="Pagarete A."/>
            <person name="Parker M."/>
            <person name="Probert I."/>
            <person name="Quesneville H."/>
            <person name="Raines C."/>
            <person name="Rensing S.A."/>
            <person name="Riano-Pachon D.M."/>
            <person name="Richier S."/>
            <person name="Rokitta S."/>
            <person name="Shiraiwa Y."/>
            <person name="Soanes D.M."/>
            <person name="van der Giezen M."/>
            <person name="Wahlund T.M."/>
            <person name="Williams B."/>
            <person name="Wilson W."/>
            <person name="Wolfe G."/>
            <person name="Wurch L.L."/>
        </authorList>
    </citation>
    <scope>NUCLEOTIDE SEQUENCE</scope>
</reference>
<comment type="subcellular location">
    <subcellularLocation>
        <location evidence="1">Nucleus</location>
    </subcellularLocation>
</comment>
<evidence type="ECO:0000256" key="4">
    <source>
        <dbReference type="ARBA" id="ARBA00023242"/>
    </source>
</evidence>
<evidence type="ECO:0000256" key="3">
    <source>
        <dbReference type="ARBA" id="ARBA00014577"/>
    </source>
</evidence>
<protein>
    <recommendedName>
        <fullName evidence="3">DNA damage-binding protein 1</fullName>
    </recommendedName>
</protein>
<dbReference type="Pfam" id="PF23726">
    <property type="entry name" value="Beta-prop_RSE1_2nd"/>
    <property type="match status" value="1"/>
</dbReference>
<dbReference type="PANTHER" id="PTHR10644">
    <property type="entry name" value="DNA REPAIR/RNA PROCESSING CPSF FAMILY"/>
    <property type="match status" value="1"/>
</dbReference>
<dbReference type="GO" id="GO:0003676">
    <property type="term" value="F:nucleic acid binding"/>
    <property type="evidence" value="ECO:0007669"/>
    <property type="project" value="InterPro"/>
</dbReference>
<dbReference type="Gene3D" id="2.130.10.10">
    <property type="entry name" value="YVTN repeat-like/Quinoprotein amine dehydrogenase"/>
    <property type="match status" value="3"/>
</dbReference>
<dbReference type="GeneID" id="17267250"/>
<evidence type="ECO:0000256" key="2">
    <source>
        <dbReference type="ARBA" id="ARBA00007453"/>
    </source>
</evidence>
<feature type="domain" description="RSE1/DDB1/CPSF1 second beta-propeller" evidence="7">
    <location>
        <begin position="431"/>
        <end position="734"/>
    </location>
</feature>
<dbReference type="FunFam" id="1.10.150.910:FF:000003">
    <property type="entry name" value="DNA damage-binding protein 1a"/>
    <property type="match status" value="1"/>
</dbReference>
<dbReference type="InterPro" id="IPR015943">
    <property type="entry name" value="WD40/YVTN_repeat-like_dom_sf"/>
</dbReference>
<dbReference type="PaxDb" id="2903-EOD21743"/>
<dbReference type="Pfam" id="PF10433">
    <property type="entry name" value="Beta-prop_RSE1_1st"/>
    <property type="match status" value="2"/>
</dbReference>
<evidence type="ECO:0000259" key="6">
    <source>
        <dbReference type="Pfam" id="PF10433"/>
    </source>
</evidence>
<dbReference type="KEGG" id="ehx:EMIHUDRAFT_427214"/>
<evidence type="ECO:0000259" key="5">
    <source>
        <dbReference type="Pfam" id="PF03178"/>
    </source>
</evidence>
<proteinExistence type="inferred from homology"/>
<evidence type="ECO:0000259" key="7">
    <source>
        <dbReference type="Pfam" id="PF23726"/>
    </source>
</evidence>
<dbReference type="RefSeq" id="XP_005774172.1">
    <property type="nucleotide sequence ID" value="XM_005774115.1"/>
</dbReference>
<dbReference type="InterPro" id="IPR018846">
    <property type="entry name" value="Beta-prop_RSE1/DDB1/CPSF1_1st"/>
</dbReference>
<dbReference type="AlphaFoldDB" id="A0A0D3JE08"/>
<comment type="similarity">
    <text evidence="2">Belongs to the DDB1 family.</text>
</comment>
<accession>A0A0D3JE08</accession>
<dbReference type="eggNOG" id="KOG1897">
    <property type="taxonomic scope" value="Eukaryota"/>
</dbReference>
<dbReference type="SUPFAM" id="SSF50998">
    <property type="entry name" value="Quinoprotein alcohol dehydrogenase-like"/>
    <property type="match status" value="1"/>
</dbReference>
<reference evidence="8" key="2">
    <citation type="submission" date="2024-10" db="UniProtKB">
        <authorList>
            <consortium name="EnsemblProtists"/>
        </authorList>
    </citation>
    <scope>IDENTIFICATION</scope>
</reference>
<dbReference type="STRING" id="2903.R1CG45"/>